<feature type="region of interest" description="Disordered" evidence="1">
    <location>
        <begin position="136"/>
        <end position="176"/>
    </location>
</feature>
<protein>
    <submittedName>
        <fullName evidence="3">Uncharacterized protein</fullName>
    </submittedName>
</protein>
<keyword evidence="2" id="KW-0812">Transmembrane</keyword>
<evidence type="ECO:0000313" key="3">
    <source>
        <dbReference type="EnsemblMetazoa" id="AMEC015987-PA"/>
    </source>
</evidence>
<feature type="transmembrane region" description="Helical" evidence="2">
    <location>
        <begin position="12"/>
        <end position="32"/>
    </location>
</feature>
<organism evidence="3 4">
    <name type="scientific">Anopheles melas</name>
    <dbReference type="NCBI Taxonomy" id="34690"/>
    <lineage>
        <taxon>Eukaryota</taxon>
        <taxon>Metazoa</taxon>
        <taxon>Ecdysozoa</taxon>
        <taxon>Arthropoda</taxon>
        <taxon>Hexapoda</taxon>
        <taxon>Insecta</taxon>
        <taxon>Pterygota</taxon>
        <taxon>Neoptera</taxon>
        <taxon>Endopterygota</taxon>
        <taxon>Diptera</taxon>
        <taxon>Nematocera</taxon>
        <taxon>Culicoidea</taxon>
        <taxon>Culicidae</taxon>
        <taxon>Anophelinae</taxon>
        <taxon>Anopheles</taxon>
    </lineage>
</organism>
<dbReference type="AlphaFoldDB" id="A0A182U8R8"/>
<name>A0A182U8R8_9DIPT</name>
<feature type="compositionally biased region" description="Polar residues" evidence="1">
    <location>
        <begin position="234"/>
        <end position="243"/>
    </location>
</feature>
<evidence type="ECO:0000256" key="2">
    <source>
        <dbReference type="SAM" id="Phobius"/>
    </source>
</evidence>
<feature type="region of interest" description="Disordered" evidence="1">
    <location>
        <begin position="218"/>
        <end position="280"/>
    </location>
</feature>
<keyword evidence="2" id="KW-0472">Membrane</keyword>
<sequence>MATNGTVLRFRALYAPAVLWLLGISFLIHLPGSSSVASSTKPSKSGRDSSAYRSYHFVLLVKSKDSNKTDVTAGNVSEELVIMPADAGLLERSNATGGIELKPQPLPGHITSTLVKKYHSNRIARKQTQLVAAPALSKRSKNSNTVAATTASSNLLHGTSPGTSKKQRYPKKATPAMVKTKLPKDKVTIHRLNSKLATNLRQLSLPDTDLAPYELVATSKNLHGQPRTVRKTSQKPTADNKQQPKPRYEVIGTFRDAHVSQVRTRRQSTTMPKHNSGSSF</sequence>
<reference evidence="3" key="2">
    <citation type="submission" date="2020-05" db="UniProtKB">
        <authorList>
            <consortium name="EnsemblMetazoa"/>
        </authorList>
    </citation>
    <scope>IDENTIFICATION</scope>
    <source>
        <strain evidence="3">CM1001059</strain>
    </source>
</reference>
<feature type="compositionally biased region" description="Polar residues" evidence="1">
    <location>
        <begin position="142"/>
        <end position="164"/>
    </location>
</feature>
<reference evidence="4" key="1">
    <citation type="submission" date="2014-01" db="EMBL/GenBank/DDBJ databases">
        <title>The Genome Sequence of Anopheles melas CM1001059_A (V2).</title>
        <authorList>
            <consortium name="The Broad Institute Genomics Platform"/>
            <person name="Neafsey D.E."/>
            <person name="Besansky N."/>
            <person name="Howell P."/>
            <person name="Walton C."/>
            <person name="Young S.K."/>
            <person name="Zeng Q."/>
            <person name="Gargeya S."/>
            <person name="Fitzgerald M."/>
            <person name="Haas B."/>
            <person name="Abouelleil A."/>
            <person name="Allen A.W."/>
            <person name="Alvarado L."/>
            <person name="Arachchi H.M."/>
            <person name="Berlin A.M."/>
            <person name="Chapman S.B."/>
            <person name="Gainer-Dewar J."/>
            <person name="Goldberg J."/>
            <person name="Griggs A."/>
            <person name="Gujja S."/>
            <person name="Hansen M."/>
            <person name="Howarth C."/>
            <person name="Imamovic A."/>
            <person name="Ireland A."/>
            <person name="Larimer J."/>
            <person name="McCowan C."/>
            <person name="Murphy C."/>
            <person name="Pearson M."/>
            <person name="Poon T.W."/>
            <person name="Priest M."/>
            <person name="Roberts A."/>
            <person name="Saif S."/>
            <person name="Shea T."/>
            <person name="Sisk P."/>
            <person name="Sykes S."/>
            <person name="Wortman J."/>
            <person name="Nusbaum C."/>
            <person name="Birren B."/>
        </authorList>
    </citation>
    <scope>NUCLEOTIDE SEQUENCE [LARGE SCALE GENOMIC DNA]</scope>
    <source>
        <strain evidence="4">CM1001059</strain>
    </source>
</reference>
<dbReference type="VEuPathDB" id="VectorBase:AMEC015987"/>
<proteinExistence type="predicted"/>
<dbReference type="Proteomes" id="UP000075902">
    <property type="component" value="Unassembled WGS sequence"/>
</dbReference>
<evidence type="ECO:0000256" key="1">
    <source>
        <dbReference type="SAM" id="MobiDB-lite"/>
    </source>
</evidence>
<keyword evidence="2" id="KW-1133">Transmembrane helix</keyword>
<dbReference type="EnsemblMetazoa" id="AMEC015987-RA">
    <property type="protein sequence ID" value="AMEC015987-PA"/>
    <property type="gene ID" value="AMEC015987"/>
</dbReference>
<keyword evidence="4" id="KW-1185">Reference proteome</keyword>
<feature type="compositionally biased region" description="Polar residues" evidence="1">
    <location>
        <begin position="267"/>
        <end position="280"/>
    </location>
</feature>
<accession>A0A182U8R8</accession>
<evidence type="ECO:0000313" key="4">
    <source>
        <dbReference type="Proteomes" id="UP000075902"/>
    </source>
</evidence>